<feature type="region of interest" description="Disordered" evidence="1">
    <location>
        <begin position="1"/>
        <end position="20"/>
    </location>
</feature>
<reference evidence="4" key="1">
    <citation type="submission" date="2014-07" db="EMBL/GenBank/DDBJ databases">
        <authorList>
            <person name="Urmite Genomes Urmite Genomes"/>
        </authorList>
    </citation>
    <scope>NUCLEOTIDE SEQUENCE</scope>
    <source>
        <strain evidence="4">11W110_air</strain>
    </source>
</reference>
<protein>
    <recommendedName>
        <fullName evidence="3">DUF4350 domain-containing protein</fullName>
    </recommendedName>
</protein>
<accession>A0A078MQX2</accession>
<evidence type="ECO:0000313" key="4">
    <source>
        <dbReference type="EMBL" id="CEA08669.1"/>
    </source>
</evidence>
<dbReference type="EMBL" id="LN483071">
    <property type="protein sequence ID" value="CEA08669.1"/>
    <property type="molecule type" value="Genomic_DNA"/>
</dbReference>
<dbReference type="InterPro" id="IPR025646">
    <property type="entry name" value="DUF4350"/>
</dbReference>
<dbReference type="PATRIC" id="fig|1461584.3.peg.2004"/>
<evidence type="ECO:0000256" key="2">
    <source>
        <dbReference type="SAM" id="Phobius"/>
    </source>
</evidence>
<evidence type="ECO:0000259" key="3">
    <source>
        <dbReference type="Pfam" id="PF14258"/>
    </source>
</evidence>
<name>A0A078MQX2_9MICC</name>
<feature type="transmembrane region" description="Helical" evidence="2">
    <location>
        <begin position="27"/>
        <end position="46"/>
    </location>
</feature>
<feature type="domain" description="DUF4350" evidence="3">
    <location>
        <begin position="58"/>
        <end position="236"/>
    </location>
</feature>
<keyword evidence="2" id="KW-0812">Transmembrane</keyword>
<evidence type="ECO:0000256" key="1">
    <source>
        <dbReference type="SAM" id="MobiDB-lite"/>
    </source>
</evidence>
<keyword evidence="2" id="KW-0472">Membrane</keyword>
<sequence length="398" mass="40763">MTELQTGRPQRSGAEGSTKAARRRGRLLWTALGLLVVLVAVIGSLGRSGSSGEPLGPGNPAPEGAMAVAEVLGSRGVDVRVPAGYDQALDALGPDTTLLLHDPNGWLDAERLQALAGRSSRVVLLRPDFAQLSAAAPQISAAGLVPESLATGDGDGPRELRAGCPAADASAAGTIDAGGQLYRGPVTCFPLPDGPADAGSYAATADGTAVVLGNPDLLANSTVASRGNAALVLRTLGSEPTLVWFSPTPADILPADDAAQAPPLPDWVGPVAAWLVIVAAFAAFAAGRRLGPLAVEPLPVLVRSSETAEGRARLYQDGRAADRAAQVLRSGTKVRLARFLRLHSTTGPHQLAAAVAAAADRPVHEVLQLLYGPLPAGDADLVRWAQSIQQLEEEVLGS</sequence>
<proteinExistence type="predicted"/>
<organism evidence="4">
    <name type="scientific">Arthrobacter saudimassiliensis</name>
    <dbReference type="NCBI Taxonomy" id="1461584"/>
    <lineage>
        <taxon>Bacteria</taxon>
        <taxon>Bacillati</taxon>
        <taxon>Actinomycetota</taxon>
        <taxon>Actinomycetes</taxon>
        <taxon>Micrococcales</taxon>
        <taxon>Micrococcaceae</taxon>
        <taxon>Arthrobacter</taxon>
    </lineage>
</organism>
<dbReference type="Pfam" id="PF14258">
    <property type="entry name" value="DUF4350"/>
    <property type="match status" value="1"/>
</dbReference>
<keyword evidence="2" id="KW-1133">Transmembrane helix</keyword>
<gene>
    <name evidence="4" type="ORF">BN1051_02026</name>
</gene>
<dbReference type="AlphaFoldDB" id="A0A078MQX2"/>